<accession>A0ABW3JIC7</accession>
<dbReference type="RefSeq" id="WP_379925849.1">
    <property type="nucleotide sequence ID" value="NZ_JBHTJI010000001.1"/>
</dbReference>
<name>A0ABW3JIC7_9FLAO</name>
<organism evidence="2 3">
    <name type="scientific">Mariniflexile jejuense</name>
    <dbReference type="NCBI Taxonomy" id="1173582"/>
    <lineage>
        <taxon>Bacteria</taxon>
        <taxon>Pseudomonadati</taxon>
        <taxon>Bacteroidota</taxon>
        <taxon>Flavobacteriia</taxon>
        <taxon>Flavobacteriales</taxon>
        <taxon>Flavobacteriaceae</taxon>
        <taxon>Mariniflexile</taxon>
    </lineage>
</organism>
<feature type="chain" id="PRO_5046951277" description="Outer membrane protein beta-barrel domain-containing protein" evidence="1">
    <location>
        <begin position="21"/>
        <end position="183"/>
    </location>
</feature>
<evidence type="ECO:0000256" key="1">
    <source>
        <dbReference type="SAM" id="SignalP"/>
    </source>
</evidence>
<reference evidence="3" key="1">
    <citation type="journal article" date="2019" name="Int. J. Syst. Evol. Microbiol.">
        <title>The Global Catalogue of Microorganisms (GCM) 10K type strain sequencing project: providing services to taxonomists for standard genome sequencing and annotation.</title>
        <authorList>
            <consortium name="The Broad Institute Genomics Platform"/>
            <consortium name="The Broad Institute Genome Sequencing Center for Infectious Disease"/>
            <person name="Wu L."/>
            <person name="Ma J."/>
        </authorList>
    </citation>
    <scope>NUCLEOTIDE SEQUENCE [LARGE SCALE GENOMIC DNA]</scope>
    <source>
        <strain evidence="3">CCUG 62414</strain>
    </source>
</reference>
<sequence length="183" mass="20798">MKALLILMLMLFGYSFTSFSQNETIKTNGLFYKFSLATTLSINEDYVAFDDDDSSTLIEPSALFVNNTIGYQFDNRTLISLNLEYDWHSKQGLHFFPAYLALQNKIFGKDDNAFVRVGYGTLLGMGKSFEKGNMYKLGLGYQSKMDSNNNSVMIGLDFTRKRFGNQNLEGISSVSIFLEFMVF</sequence>
<keyword evidence="1" id="KW-0732">Signal</keyword>
<keyword evidence="3" id="KW-1185">Reference proteome</keyword>
<dbReference type="Proteomes" id="UP001597061">
    <property type="component" value="Unassembled WGS sequence"/>
</dbReference>
<evidence type="ECO:0000313" key="3">
    <source>
        <dbReference type="Proteomes" id="UP001597061"/>
    </source>
</evidence>
<evidence type="ECO:0008006" key="4">
    <source>
        <dbReference type="Google" id="ProtNLM"/>
    </source>
</evidence>
<proteinExistence type="predicted"/>
<feature type="signal peptide" evidence="1">
    <location>
        <begin position="1"/>
        <end position="20"/>
    </location>
</feature>
<protein>
    <recommendedName>
        <fullName evidence="4">Outer membrane protein beta-barrel domain-containing protein</fullName>
    </recommendedName>
</protein>
<evidence type="ECO:0000313" key="2">
    <source>
        <dbReference type="EMBL" id="MFD0990255.1"/>
    </source>
</evidence>
<comment type="caution">
    <text evidence="2">The sequence shown here is derived from an EMBL/GenBank/DDBJ whole genome shotgun (WGS) entry which is preliminary data.</text>
</comment>
<gene>
    <name evidence="2" type="ORF">ACFQ1R_09115</name>
</gene>
<dbReference type="EMBL" id="JBHTJI010000001">
    <property type="protein sequence ID" value="MFD0990255.1"/>
    <property type="molecule type" value="Genomic_DNA"/>
</dbReference>